<name>A0A833WWZ4_JUGRE</name>
<dbReference type="InterPro" id="IPR043502">
    <property type="entry name" value="DNA/RNA_pol_sf"/>
</dbReference>
<dbReference type="SUPFAM" id="SSF56672">
    <property type="entry name" value="DNA/RNA polymerases"/>
    <property type="match status" value="1"/>
</dbReference>
<dbReference type="InterPro" id="IPR043128">
    <property type="entry name" value="Rev_trsase/Diguanyl_cyclase"/>
</dbReference>
<dbReference type="Proteomes" id="UP000619265">
    <property type="component" value="Unassembled WGS sequence"/>
</dbReference>
<dbReference type="PANTHER" id="PTHR15503">
    <property type="entry name" value="LDOC1 RELATED"/>
    <property type="match status" value="1"/>
</dbReference>
<dbReference type="Pfam" id="PF19259">
    <property type="entry name" value="Ty3_capsid"/>
    <property type="match status" value="1"/>
</dbReference>
<dbReference type="CDD" id="cd01647">
    <property type="entry name" value="RT_LTR"/>
    <property type="match status" value="1"/>
</dbReference>
<comment type="caution">
    <text evidence="2">The sequence shown here is derived from an EMBL/GenBank/DDBJ whole genome shotgun (WGS) entry which is preliminary data.</text>
</comment>
<dbReference type="InterPro" id="IPR032567">
    <property type="entry name" value="RTL1-rel"/>
</dbReference>
<organism evidence="2 3">
    <name type="scientific">Juglans regia</name>
    <name type="common">English walnut</name>
    <dbReference type="NCBI Taxonomy" id="51240"/>
    <lineage>
        <taxon>Eukaryota</taxon>
        <taxon>Viridiplantae</taxon>
        <taxon>Streptophyta</taxon>
        <taxon>Embryophyta</taxon>
        <taxon>Tracheophyta</taxon>
        <taxon>Spermatophyta</taxon>
        <taxon>Magnoliopsida</taxon>
        <taxon>eudicotyledons</taxon>
        <taxon>Gunneridae</taxon>
        <taxon>Pentapetalae</taxon>
        <taxon>rosids</taxon>
        <taxon>fabids</taxon>
        <taxon>Fagales</taxon>
        <taxon>Juglandaceae</taxon>
        <taxon>Juglans</taxon>
    </lineage>
</organism>
<feature type="domain" description="Ty3 transposon capsid-like protein" evidence="1">
    <location>
        <begin position="113"/>
        <end position="239"/>
    </location>
</feature>
<accession>A0A833WWZ4</accession>
<dbReference type="Gene3D" id="2.40.70.10">
    <property type="entry name" value="Acid Proteases"/>
    <property type="match status" value="1"/>
</dbReference>
<evidence type="ECO:0000259" key="1">
    <source>
        <dbReference type="Pfam" id="PF19259"/>
    </source>
</evidence>
<reference evidence="2" key="2">
    <citation type="submission" date="2020-03" db="EMBL/GenBank/DDBJ databases">
        <title>Walnut 2.0.</title>
        <authorList>
            <person name="Marrano A."/>
            <person name="Britton M."/>
            <person name="Zimin A.V."/>
            <person name="Zaini P.A."/>
            <person name="Workman R."/>
            <person name="Puiu D."/>
            <person name="Bianco L."/>
            <person name="Allen B.J."/>
            <person name="Troggio M."/>
            <person name="Leslie C.A."/>
            <person name="Timp W."/>
            <person name="Dendekar A."/>
            <person name="Salzberg S.L."/>
            <person name="Neale D.B."/>
        </authorList>
    </citation>
    <scope>NUCLEOTIDE SEQUENCE</scope>
    <source>
        <tissue evidence="2">Leaves</tissue>
    </source>
</reference>
<dbReference type="Pfam" id="PF13650">
    <property type="entry name" value="Asp_protease_2"/>
    <property type="match status" value="1"/>
</dbReference>
<sequence>MVDSLNSLREQQDRHQKQLEDTIAVLVQQQETARIDRENQDKRFAEVIHQISKISINGSNAQEEMHEDSEEVPARDQVDRGIFRNIKVEFPRFFGGNPVAWVYKANQYFLYHQVPPGQRIFFASFYMEEEALVWFQNSSEAGLFRSWDEFTQALQVRFGLSVYDDPMEALTRLKQVSTVAAYKTEFELISNRLKRISEKNKLSCFISGLKDEVRFTVKMFNPKNLNDAFGLAKIQEQNIWSTRKVWKNTSYDSGTSIQKPIHAPSILGTPPRGQAVSKMPFQRISENEMQERRKKGLCYFCEEKYYQGHKCAKPRVYVLEGMDLSQMESCESEEETEQSEENDSQQMKGVAGVAAISIQALVGTPSPKTMRVLGHIKKRRLTILIDSGSTYNFVDTAVASKCGLTIQQSDPLQVRIANGDMVASEGKCCNVTLLIQGVLTCLKALTSTSSNLVDDVEVTKISSMESKGLFLQITAVQSQEVLHDVPQDVLKLLDSFQIVFDEPRGLPPQRSHDHQILLKTDSTPVSVRPYRYPYYQKTEIEKIVKELLQSGVIRPSQSPFSSPVLLVRKGDGSWRMCIDYRVLNEATIKDKYPIPVVDELLDELFGATVFSKLDLRSGYH</sequence>
<protein>
    <recommendedName>
        <fullName evidence="1">Ty3 transposon capsid-like protein domain-containing protein</fullName>
    </recommendedName>
</protein>
<evidence type="ECO:0000313" key="3">
    <source>
        <dbReference type="Proteomes" id="UP000619265"/>
    </source>
</evidence>
<dbReference type="AlphaFoldDB" id="A0A833WWZ4"/>
<gene>
    <name evidence="2" type="ORF">F2P56_032635</name>
</gene>
<dbReference type="Gramene" id="Jr14_12370_p1">
    <property type="protein sequence ID" value="cds.Jr14_12370_p1"/>
    <property type="gene ID" value="Jr14_12370"/>
</dbReference>
<dbReference type="CDD" id="cd00303">
    <property type="entry name" value="retropepsin_like"/>
    <property type="match status" value="1"/>
</dbReference>
<dbReference type="InterPro" id="IPR021109">
    <property type="entry name" value="Peptidase_aspartic_dom_sf"/>
</dbReference>
<dbReference type="PANTHER" id="PTHR15503:SF22">
    <property type="entry name" value="TRANSPOSON TY3-I GAG POLYPROTEIN"/>
    <property type="match status" value="1"/>
</dbReference>
<reference evidence="2" key="1">
    <citation type="submission" date="2015-10" db="EMBL/GenBank/DDBJ databases">
        <authorList>
            <person name="Martinez-Garcia P.J."/>
            <person name="Crepeau M.W."/>
            <person name="Puiu D."/>
            <person name="Gonzalez-Ibeas D."/>
            <person name="Whalen J."/>
            <person name="Stevens K."/>
            <person name="Paul R."/>
            <person name="Butterfield T."/>
            <person name="Britton M."/>
            <person name="Reagan R."/>
            <person name="Chakraborty S."/>
            <person name="Walawage S.L."/>
            <person name="Vasquez-Gross H.A."/>
            <person name="Cardeno C."/>
            <person name="Famula R."/>
            <person name="Pratt K."/>
            <person name="Kuruganti S."/>
            <person name="Aradhya M.K."/>
            <person name="Leslie C.A."/>
            <person name="Dandekar A.M."/>
            <person name="Salzberg S.L."/>
            <person name="Wegrzyn J.L."/>
            <person name="Langley C.H."/>
            <person name="Neale D.B."/>
        </authorList>
    </citation>
    <scope>NUCLEOTIDE SEQUENCE</scope>
    <source>
        <tissue evidence="2">Leaves</tissue>
    </source>
</reference>
<dbReference type="Gene3D" id="3.10.10.10">
    <property type="entry name" value="HIV Type 1 Reverse Transcriptase, subunit A, domain 1"/>
    <property type="match status" value="1"/>
</dbReference>
<dbReference type="EMBL" id="LIHL02000014">
    <property type="protein sequence ID" value="KAF5447056.1"/>
    <property type="molecule type" value="Genomic_DNA"/>
</dbReference>
<proteinExistence type="predicted"/>
<evidence type="ECO:0000313" key="2">
    <source>
        <dbReference type="EMBL" id="KAF5447056.1"/>
    </source>
</evidence>
<dbReference type="Gene3D" id="3.30.70.270">
    <property type="match status" value="1"/>
</dbReference>
<dbReference type="InterPro" id="IPR045358">
    <property type="entry name" value="Ty3_capsid"/>
</dbReference>